<accession>A0A0F9GUB1</accession>
<dbReference type="Gene3D" id="2.60.120.10">
    <property type="entry name" value="Jelly Rolls"/>
    <property type="match status" value="1"/>
</dbReference>
<dbReference type="PROSITE" id="PS50042">
    <property type="entry name" value="CNMP_BINDING_3"/>
    <property type="match status" value="1"/>
</dbReference>
<dbReference type="Pfam" id="PF00027">
    <property type="entry name" value="cNMP_binding"/>
    <property type="match status" value="1"/>
</dbReference>
<dbReference type="Gene3D" id="1.10.8.60">
    <property type="match status" value="1"/>
</dbReference>
<dbReference type="InterPro" id="IPR000595">
    <property type="entry name" value="cNMP-bd_dom"/>
</dbReference>
<feature type="transmembrane region" description="Helical" evidence="3">
    <location>
        <begin position="471"/>
        <end position="502"/>
    </location>
</feature>
<dbReference type="SUPFAM" id="SSF51206">
    <property type="entry name" value="cAMP-binding domain-like"/>
    <property type="match status" value="1"/>
</dbReference>
<comment type="caution">
    <text evidence="7">The sequence shown here is derived from an EMBL/GenBank/DDBJ whole genome shotgun (WGS) entry which is preliminary data.</text>
</comment>
<reference evidence="7" key="1">
    <citation type="journal article" date="2015" name="Nature">
        <title>Complex archaea that bridge the gap between prokaryotes and eukaryotes.</title>
        <authorList>
            <person name="Spang A."/>
            <person name="Saw J.H."/>
            <person name="Jorgensen S.L."/>
            <person name="Zaremba-Niedzwiedzka K."/>
            <person name="Martijn J."/>
            <person name="Lind A.E."/>
            <person name="van Eijk R."/>
            <person name="Schleper C."/>
            <person name="Guy L."/>
            <person name="Ettema T.J."/>
        </authorList>
    </citation>
    <scope>NUCLEOTIDE SEQUENCE</scope>
</reference>
<dbReference type="InterPro" id="IPR027417">
    <property type="entry name" value="P-loop_NTPase"/>
</dbReference>
<dbReference type="InterPro" id="IPR018490">
    <property type="entry name" value="cNMP-bd_dom_sf"/>
</dbReference>
<dbReference type="InterPro" id="IPR002078">
    <property type="entry name" value="Sigma_54_int"/>
</dbReference>
<dbReference type="EMBL" id="LAZR01016939">
    <property type="protein sequence ID" value="KKM02410.1"/>
    <property type="molecule type" value="Genomic_DNA"/>
</dbReference>
<evidence type="ECO:0000256" key="3">
    <source>
        <dbReference type="SAM" id="Phobius"/>
    </source>
</evidence>
<keyword evidence="1" id="KW-0547">Nucleotide-binding</keyword>
<feature type="transmembrane region" description="Helical" evidence="3">
    <location>
        <begin position="674"/>
        <end position="695"/>
    </location>
</feature>
<dbReference type="Gene3D" id="3.40.50.300">
    <property type="entry name" value="P-loop containing nucleotide triphosphate hydrolases"/>
    <property type="match status" value="1"/>
</dbReference>
<feature type="transmembrane region" description="Helical" evidence="3">
    <location>
        <begin position="523"/>
        <end position="540"/>
    </location>
</feature>
<dbReference type="Pfam" id="PF00158">
    <property type="entry name" value="Sigma54_activat"/>
    <property type="match status" value="1"/>
</dbReference>
<dbReference type="SUPFAM" id="SSF52540">
    <property type="entry name" value="P-loop containing nucleoside triphosphate hydrolases"/>
    <property type="match status" value="1"/>
</dbReference>
<dbReference type="InterPro" id="IPR058031">
    <property type="entry name" value="AAA_lid_NorR"/>
</dbReference>
<dbReference type="SUPFAM" id="SSF54862">
    <property type="entry name" value="4Fe-4S ferredoxins"/>
    <property type="match status" value="1"/>
</dbReference>
<dbReference type="InterPro" id="IPR017896">
    <property type="entry name" value="4Fe4S_Fe-S-bd"/>
</dbReference>
<evidence type="ECO:0008006" key="8">
    <source>
        <dbReference type="Google" id="ProtNLM"/>
    </source>
</evidence>
<dbReference type="GO" id="GO:0005524">
    <property type="term" value="F:ATP binding"/>
    <property type="evidence" value="ECO:0007669"/>
    <property type="project" value="UniProtKB-KW"/>
</dbReference>
<feature type="domain" description="Sigma-54 factor interaction" evidence="5">
    <location>
        <begin position="149"/>
        <end position="396"/>
    </location>
</feature>
<dbReference type="GO" id="GO:0006355">
    <property type="term" value="P:regulation of DNA-templated transcription"/>
    <property type="evidence" value="ECO:0007669"/>
    <property type="project" value="InterPro"/>
</dbReference>
<keyword evidence="2" id="KW-0067">ATP-binding</keyword>
<feature type="transmembrane region" description="Helical" evidence="3">
    <location>
        <begin position="715"/>
        <end position="738"/>
    </location>
</feature>
<dbReference type="CDD" id="cd00009">
    <property type="entry name" value="AAA"/>
    <property type="match status" value="1"/>
</dbReference>
<feature type="non-terminal residue" evidence="7">
    <location>
        <position position="1"/>
    </location>
</feature>
<dbReference type="PROSITE" id="PS51379">
    <property type="entry name" value="4FE4S_FER_2"/>
    <property type="match status" value="1"/>
</dbReference>
<dbReference type="Pfam" id="PF12801">
    <property type="entry name" value="Fer4_5"/>
    <property type="match status" value="2"/>
</dbReference>
<dbReference type="SMART" id="SM00100">
    <property type="entry name" value="cNMP"/>
    <property type="match status" value="1"/>
</dbReference>
<feature type="transmembrane region" description="Helical" evidence="3">
    <location>
        <begin position="840"/>
        <end position="860"/>
    </location>
</feature>
<keyword evidence="3" id="KW-0812">Transmembrane</keyword>
<dbReference type="InterPro" id="IPR014710">
    <property type="entry name" value="RmlC-like_jellyroll"/>
</dbReference>
<evidence type="ECO:0000259" key="5">
    <source>
        <dbReference type="PROSITE" id="PS50045"/>
    </source>
</evidence>
<feature type="transmembrane region" description="Helical" evidence="3">
    <location>
        <begin position="750"/>
        <end position="774"/>
    </location>
</feature>
<dbReference type="AlphaFoldDB" id="A0A0F9GUB1"/>
<dbReference type="CDD" id="cd00038">
    <property type="entry name" value="CAP_ED"/>
    <property type="match status" value="1"/>
</dbReference>
<protein>
    <recommendedName>
        <fullName evidence="8">Cyclic nucleotide-binding domain-containing protein</fullName>
    </recommendedName>
</protein>
<name>A0A0F9GUB1_9ZZZZ</name>
<sequence length="868" mass="97683">VEIDNSTVELAKGLNNLVEGNFVFREKDAGDAFYVVLSGKVRIFATNKENAEITLSTLGPMDSFGEIGFITGNPREASARVEKDSKLLVINKYVFDVITEHDPPLTRFLINILARRLKVDTERAVAKSSREQELKQFWIERDIHESYILKGRSKHIQQLKSFAEKAAENSLPVILIGEKGTGKLALASYIYEKSRYKQDRFITVDCSAISQDYTGQDVRSQGTSGIILGLLQESALFGHLKGSLTFTNEKRLGYIEVVEGGTIVIENIEELSLSVQNKLLTYLKTGFYKRIGSNERIKSNGRVILTCGIDIEELVKNGHFSKELYNFLIPQSIVLIPLRERKKDIHELVENFIEKYNEIEGKRIMAMTKEAMNLLLAYDWPNNIDELEGVIRMAVNLCDEYALTPAHITLGPISTETTGIGFNLLKFERIRRFILSKLYPNVFKIAMVIVYFLVMLLLLSDFNGYAKNTSLLVWAIGWPVIVTSLLLTSRLFCGLCPFYAIAEVVQKILNLRLKLPNFIKRQGPYIGVFGFALILCSEHITDMPNYPLATAVLLLSILGFTVIFYVLYGSASWCRYLCPLGLMNGIYSKLSIIEIRANTSVCYSQCKYPACYKGTEENAGCPMNLGVFNMYTNEDCTLCGQCIKNCKHDAVNLNLRVPAAELVRDSGLNSYREGSTFAIAFFVPMLIAVVLAINLRKLSLYHHFSTNINSEIVHYALICIFFYILCFGLIWLGAIALKKSNSEGSSLEKLVWYTCTFIPIAFAGEVSNHVITFINGFGQILPVVNLHFGSYKLGILNQQASTEVVKFLQIMIIITGTVASMFIGKKVVKKITKTQGWNKVLSIYFVNFVFCGLFIFVFLLRDGLPTVW</sequence>
<evidence type="ECO:0000259" key="6">
    <source>
        <dbReference type="PROSITE" id="PS51379"/>
    </source>
</evidence>
<evidence type="ECO:0000259" key="4">
    <source>
        <dbReference type="PROSITE" id="PS50042"/>
    </source>
</evidence>
<dbReference type="PANTHER" id="PTHR32071">
    <property type="entry name" value="TRANSCRIPTIONAL REGULATORY PROTEIN"/>
    <property type="match status" value="1"/>
</dbReference>
<evidence type="ECO:0000256" key="1">
    <source>
        <dbReference type="ARBA" id="ARBA00022741"/>
    </source>
</evidence>
<feature type="transmembrane region" description="Helical" evidence="3">
    <location>
        <begin position="807"/>
        <end position="828"/>
    </location>
</feature>
<keyword evidence="3" id="KW-1133">Transmembrane helix</keyword>
<feature type="transmembrane region" description="Helical" evidence="3">
    <location>
        <begin position="438"/>
        <end position="459"/>
    </location>
</feature>
<evidence type="ECO:0000313" key="7">
    <source>
        <dbReference type="EMBL" id="KKM02410.1"/>
    </source>
</evidence>
<dbReference type="Pfam" id="PF25601">
    <property type="entry name" value="AAA_lid_14"/>
    <property type="match status" value="1"/>
</dbReference>
<evidence type="ECO:0000256" key="2">
    <source>
        <dbReference type="ARBA" id="ARBA00022840"/>
    </source>
</evidence>
<dbReference type="PROSITE" id="PS50045">
    <property type="entry name" value="SIGMA54_INTERACT_4"/>
    <property type="match status" value="1"/>
</dbReference>
<gene>
    <name evidence="7" type="ORF">LCGC14_1784700</name>
</gene>
<organism evidence="7">
    <name type="scientific">marine sediment metagenome</name>
    <dbReference type="NCBI Taxonomy" id="412755"/>
    <lineage>
        <taxon>unclassified sequences</taxon>
        <taxon>metagenomes</taxon>
        <taxon>ecological metagenomes</taxon>
    </lineage>
</organism>
<feature type="transmembrane region" description="Helical" evidence="3">
    <location>
        <begin position="546"/>
        <end position="568"/>
    </location>
</feature>
<keyword evidence="3" id="KW-0472">Membrane</keyword>
<feature type="domain" description="Cyclic nucleotide-binding" evidence="4">
    <location>
        <begin position="19"/>
        <end position="116"/>
    </location>
</feature>
<proteinExistence type="predicted"/>
<feature type="domain" description="4Fe-4S ferredoxin-type" evidence="6">
    <location>
        <begin position="628"/>
        <end position="656"/>
    </location>
</feature>